<dbReference type="OrthoDB" id="3913953at2759"/>
<comment type="caution">
    <text evidence="2">The sequence shown here is derived from an EMBL/GenBank/DDBJ whole genome shotgun (WGS) entry which is preliminary data.</text>
</comment>
<gene>
    <name evidence="2" type="ORF">E6O75_ATG05640</name>
</gene>
<protein>
    <submittedName>
        <fullName evidence="2">Uncharacterized protein</fullName>
    </submittedName>
</protein>
<dbReference type="AlphaFoldDB" id="A0A4Z1P006"/>
<organism evidence="2 3">
    <name type="scientific">Venturia nashicola</name>
    <dbReference type="NCBI Taxonomy" id="86259"/>
    <lineage>
        <taxon>Eukaryota</taxon>
        <taxon>Fungi</taxon>
        <taxon>Dikarya</taxon>
        <taxon>Ascomycota</taxon>
        <taxon>Pezizomycotina</taxon>
        <taxon>Dothideomycetes</taxon>
        <taxon>Pleosporomycetidae</taxon>
        <taxon>Venturiales</taxon>
        <taxon>Venturiaceae</taxon>
        <taxon>Venturia</taxon>
    </lineage>
</organism>
<evidence type="ECO:0000313" key="2">
    <source>
        <dbReference type="EMBL" id="TID20875.1"/>
    </source>
</evidence>
<name>A0A4Z1P006_9PEZI</name>
<dbReference type="Proteomes" id="UP000298493">
    <property type="component" value="Unassembled WGS sequence"/>
</dbReference>
<keyword evidence="3" id="KW-1185">Reference proteome</keyword>
<proteinExistence type="predicted"/>
<feature type="region of interest" description="Disordered" evidence="1">
    <location>
        <begin position="70"/>
        <end position="105"/>
    </location>
</feature>
<dbReference type="EMBL" id="SNSC02000010">
    <property type="protein sequence ID" value="TID20875.1"/>
    <property type="molecule type" value="Genomic_DNA"/>
</dbReference>
<reference evidence="2 3" key="1">
    <citation type="submission" date="2019-04" db="EMBL/GenBank/DDBJ databases">
        <title>High contiguity whole genome sequence and gene annotation resource for two Venturia nashicola isolates.</title>
        <authorList>
            <person name="Prokchorchik M."/>
            <person name="Won K."/>
            <person name="Lee Y."/>
            <person name="Choi E.D."/>
            <person name="Segonzac C."/>
            <person name="Sohn K.H."/>
        </authorList>
    </citation>
    <scope>NUCLEOTIDE SEQUENCE [LARGE SCALE GENOMIC DNA]</scope>
    <source>
        <strain evidence="2 3">PRI2</strain>
    </source>
</reference>
<sequence>MSGIPHPSALPKLQQSPYLFLDIHDTVIQGLIHFTRQPEIGHSSFDTFDLWLYILTLGFPREQGFYTKFYHESPPQPGKEKTLFDGDGGSASSVDSEDEEDEDGSGGIMIEVWKVEGYYAPARNGNVWVSTKNEIVLLLFCHSSSWDTIEMPISRLKKELRENVIQIQTPLQTRLLQKCKSHLPSTKTKKGIHTAIACGSCIRMFKYKSNDPECFFCHVNWNVDLGSGVPSMSAKAVETFMEGIKEGKGVK</sequence>
<feature type="compositionally biased region" description="Acidic residues" evidence="1">
    <location>
        <begin position="95"/>
        <end position="104"/>
    </location>
</feature>
<evidence type="ECO:0000313" key="3">
    <source>
        <dbReference type="Proteomes" id="UP000298493"/>
    </source>
</evidence>
<evidence type="ECO:0000256" key="1">
    <source>
        <dbReference type="SAM" id="MobiDB-lite"/>
    </source>
</evidence>
<accession>A0A4Z1P006</accession>